<dbReference type="AlphaFoldDB" id="D2PZ92"/>
<protein>
    <submittedName>
        <fullName evidence="2">Uncharacterized protein</fullName>
    </submittedName>
</protein>
<feature type="region of interest" description="Disordered" evidence="1">
    <location>
        <begin position="35"/>
        <end position="65"/>
    </location>
</feature>
<evidence type="ECO:0000256" key="1">
    <source>
        <dbReference type="SAM" id="MobiDB-lite"/>
    </source>
</evidence>
<feature type="region of interest" description="Disordered" evidence="1">
    <location>
        <begin position="173"/>
        <end position="205"/>
    </location>
</feature>
<feature type="compositionally biased region" description="Pro residues" evidence="1">
    <location>
        <begin position="92"/>
        <end position="114"/>
    </location>
</feature>
<proteinExistence type="predicted"/>
<name>D2PZ92_KRIFD</name>
<organism evidence="2 3">
    <name type="scientific">Kribbella flavida (strain DSM 17836 / JCM 10339 / NBRC 14399)</name>
    <dbReference type="NCBI Taxonomy" id="479435"/>
    <lineage>
        <taxon>Bacteria</taxon>
        <taxon>Bacillati</taxon>
        <taxon>Actinomycetota</taxon>
        <taxon>Actinomycetes</taxon>
        <taxon>Propionibacteriales</taxon>
        <taxon>Kribbellaceae</taxon>
        <taxon>Kribbella</taxon>
    </lineage>
</organism>
<gene>
    <name evidence="2" type="ordered locus">Kfla_4683</name>
</gene>
<accession>D2PZ92</accession>
<reference evidence="2 3" key="2">
    <citation type="journal article" date="2010" name="Stand. Genomic Sci.">
        <title>Complete genome sequence of Kribbella flavida type strain (IFO 14399).</title>
        <authorList>
            <person name="Pukall R."/>
            <person name="Lapidus A."/>
            <person name="Glavina Del Rio T."/>
            <person name="Copeland A."/>
            <person name="Tice H."/>
            <person name="Cheng J.-F."/>
            <person name="Lucas S."/>
            <person name="Chen F."/>
            <person name="Nolan M."/>
            <person name="LaButti K."/>
            <person name="Pati A."/>
            <person name="Ivanova N."/>
            <person name="Mavrommatis K."/>
            <person name="Mikhailova N."/>
            <person name="Pitluck S."/>
            <person name="Bruce D."/>
            <person name="Goodwin L."/>
            <person name="Land M."/>
            <person name="Hauser L."/>
            <person name="Chang Y.-J."/>
            <person name="Jeffries C.D."/>
            <person name="Chen A."/>
            <person name="Palaniappan K."/>
            <person name="Chain P."/>
            <person name="Rohde M."/>
            <person name="Goeker M."/>
            <person name="Bristow J."/>
            <person name="Eisen J.A."/>
            <person name="Markowitz V."/>
            <person name="Hugenholtz P."/>
            <person name="Kyrpides N.C."/>
            <person name="Klenk H.-P."/>
            <person name="Brettin T."/>
        </authorList>
    </citation>
    <scope>NUCLEOTIDE SEQUENCE [LARGE SCALE GENOMIC DNA]</scope>
    <source>
        <strain evidence="3">DSM 17836 / JCM 10339 / NBRC 14399</strain>
    </source>
</reference>
<dbReference type="HOGENOM" id="CLU_1169459_0_0_11"/>
<evidence type="ECO:0000313" key="2">
    <source>
        <dbReference type="EMBL" id="ADB33701.1"/>
    </source>
</evidence>
<dbReference type="EMBL" id="CP001736">
    <property type="protein sequence ID" value="ADB33701.1"/>
    <property type="molecule type" value="Genomic_DNA"/>
</dbReference>
<dbReference type="KEGG" id="kfl:Kfla_4683"/>
<feature type="region of interest" description="Disordered" evidence="1">
    <location>
        <begin position="92"/>
        <end position="129"/>
    </location>
</feature>
<evidence type="ECO:0000313" key="3">
    <source>
        <dbReference type="Proteomes" id="UP000007967"/>
    </source>
</evidence>
<feature type="compositionally biased region" description="Low complexity" evidence="1">
    <location>
        <begin position="115"/>
        <end position="126"/>
    </location>
</feature>
<reference evidence="3" key="1">
    <citation type="submission" date="2009-09" db="EMBL/GenBank/DDBJ databases">
        <title>The complete genome of Kribbella flavida DSM 17836.</title>
        <authorList>
            <consortium name="US DOE Joint Genome Institute (JGI-PGF)"/>
            <person name="Lucas S."/>
            <person name="Copeland A."/>
            <person name="Lapidus A."/>
            <person name="Glavina del Rio T."/>
            <person name="Dalin E."/>
            <person name="Tice H."/>
            <person name="Bruce D."/>
            <person name="Goodwin L."/>
            <person name="Pitluck S."/>
            <person name="Kyrpides N."/>
            <person name="Mavromatis K."/>
            <person name="Ivanova N."/>
            <person name="Saunders E."/>
            <person name="Brettin T."/>
            <person name="Detter J.C."/>
            <person name="Han C."/>
            <person name="Larimer F."/>
            <person name="Land M."/>
            <person name="Hauser L."/>
            <person name="Markowitz V."/>
            <person name="Cheng J.-F."/>
            <person name="Hugenholtz P."/>
            <person name="Woyke T."/>
            <person name="Wu D."/>
            <person name="Pukall R."/>
            <person name="Klenk H.-P."/>
            <person name="Eisen J.A."/>
        </authorList>
    </citation>
    <scope>NUCLEOTIDE SEQUENCE [LARGE SCALE GENOMIC DNA]</scope>
    <source>
        <strain evidence="3">DSM 17836 / JCM 10339 / NBRC 14399</strain>
    </source>
</reference>
<sequence>MYRAASGVTLPCRELFPGQSNSVTELSRTLPASAPFCAKSSRRPRSAVRPPLPVSRRSGDPSVKRHRLLACERDRQSAAGAGDVKVAALPQPIAPPRAHPAPTPQEARAPPPVRSGPSRRSPPCSRRQLDHPHAVLAVRHHRGPRTGLAVDQKVTLEPELPATVPEAHPIRAEQQSEPEMIQPADPLARRDLRRQQRSTRGGRQQCAIRIGVRRLDSQANLQRSVGVVHNPAAASSG</sequence>
<keyword evidence="3" id="KW-1185">Reference proteome</keyword>
<dbReference type="Proteomes" id="UP000007967">
    <property type="component" value="Chromosome"/>
</dbReference>